<dbReference type="AlphaFoldDB" id="A0A9P8MXD2"/>
<comment type="caution">
    <text evidence="7">The sequence shown here is derived from an EMBL/GenBank/DDBJ whole genome shotgun (WGS) entry which is preliminary data.</text>
</comment>
<dbReference type="InterPro" id="IPR018201">
    <property type="entry name" value="Ketoacyl_synth_AS"/>
</dbReference>
<name>A0A9P8MXD2_9HYPO</name>
<evidence type="ECO:0000256" key="1">
    <source>
        <dbReference type="ARBA" id="ARBA00022450"/>
    </source>
</evidence>
<keyword evidence="2" id="KW-0597">Phosphoprotein</keyword>
<comment type="similarity">
    <text evidence="5">Belongs to the thiolase-like superfamily. Beta-ketoacyl-ACP synthases family.</text>
</comment>
<keyword evidence="4" id="KW-0560">Oxidoreductase</keyword>
<proteinExistence type="inferred from homology"/>
<dbReference type="GO" id="GO:0004312">
    <property type="term" value="F:fatty acid synthase activity"/>
    <property type="evidence" value="ECO:0007669"/>
    <property type="project" value="TreeGrafter"/>
</dbReference>
<evidence type="ECO:0000259" key="6">
    <source>
        <dbReference type="PROSITE" id="PS52004"/>
    </source>
</evidence>
<dbReference type="Gene3D" id="3.40.47.10">
    <property type="match status" value="1"/>
</dbReference>
<dbReference type="SMART" id="SM00825">
    <property type="entry name" value="PKS_KS"/>
    <property type="match status" value="1"/>
</dbReference>
<dbReference type="PROSITE" id="PS00606">
    <property type="entry name" value="KS3_1"/>
    <property type="match status" value="1"/>
</dbReference>
<dbReference type="CDD" id="cd00833">
    <property type="entry name" value="PKS"/>
    <property type="match status" value="1"/>
</dbReference>
<dbReference type="InterPro" id="IPR016039">
    <property type="entry name" value="Thiolase-like"/>
</dbReference>
<evidence type="ECO:0000256" key="4">
    <source>
        <dbReference type="ARBA" id="ARBA00023002"/>
    </source>
</evidence>
<evidence type="ECO:0000256" key="2">
    <source>
        <dbReference type="ARBA" id="ARBA00022553"/>
    </source>
</evidence>
<dbReference type="GO" id="GO:0004315">
    <property type="term" value="F:3-oxoacyl-[acyl-carrier-protein] synthase activity"/>
    <property type="evidence" value="ECO:0007669"/>
    <property type="project" value="InterPro"/>
</dbReference>
<reference evidence="7" key="1">
    <citation type="submission" date="2021-09" db="EMBL/GenBank/DDBJ databases">
        <title>A high-quality genome of the endoparasitic fungus Hirsutella rhossiliensis with a comparison of Hirsutella genomes reveals transposable elements contributing to genome size variation.</title>
        <authorList>
            <person name="Lin R."/>
            <person name="Jiao Y."/>
            <person name="Sun X."/>
            <person name="Ling J."/>
            <person name="Xie B."/>
            <person name="Cheng X."/>
        </authorList>
    </citation>
    <scope>NUCLEOTIDE SEQUENCE</scope>
    <source>
        <strain evidence="7">HR02</strain>
    </source>
</reference>
<dbReference type="Gene3D" id="3.40.366.10">
    <property type="entry name" value="Malonyl-Coenzyme A Acyl Carrier Protein, domain 2"/>
    <property type="match status" value="1"/>
</dbReference>
<accession>A0A9P8MXD2</accession>
<dbReference type="InterPro" id="IPR050091">
    <property type="entry name" value="PKS_NRPS_Biosynth_Enz"/>
</dbReference>
<dbReference type="RefSeq" id="XP_044720250.1">
    <property type="nucleotide sequence ID" value="XM_044863718.1"/>
</dbReference>
<sequence>MPAEAIAMDPEQRLLLELTYEALEDAGVPVEAIAASSAACFISNFTHNYKFQTFRDLSHMPQYTVTGMARAMLSNRISWFYNLRGPSVTLDTACSSSLVALHLTCDTIRSKSNDTTCALVGGSSLILGPEYMSMLSALHLLSPDSRCFSFDSRANGYACGEGVGMLVIKRAKDAILDGDTIRAVIRATGSNQDGKTPGITVPSVEAQSSLMQRTYTTFGLDPALTALFELHGTGTPVGDPIEIEATSLALGSAARTGSPLFYGSVKTNIGRLEGSAGIAGVIKCVLAMESGLIFPNLILETLNPRLRLHEWNMSVPRSLIAWPPGPVRRCSINLFGIGGSNAYAVLDDAEGYLQQHGLVSTQCGSAETGSFRLYVVSAPEKAAVQRDCASLADRLAGGKEAPLADLAFTLGVRRSLFPWRHTMAASSIEDLIRQCMQPNIQPGAQWYAMSRELLEHDVFRESVESSSAILKELGATWDA</sequence>
<evidence type="ECO:0000313" key="8">
    <source>
        <dbReference type="Proteomes" id="UP000824596"/>
    </source>
</evidence>
<dbReference type="SUPFAM" id="SSF53901">
    <property type="entry name" value="Thiolase-like"/>
    <property type="match status" value="1"/>
</dbReference>
<dbReference type="Pfam" id="PF00109">
    <property type="entry name" value="ketoacyl-synt"/>
    <property type="match status" value="1"/>
</dbReference>
<dbReference type="InterPro" id="IPR014030">
    <property type="entry name" value="Ketoacyl_synth_N"/>
</dbReference>
<protein>
    <submittedName>
        <fullName evidence="7">Reducing polyketide synthase FUB1</fullName>
    </submittedName>
</protein>
<dbReference type="Gene3D" id="3.30.70.3290">
    <property type="match status" value="1"/>
</dbReference>
<dbReference type="OrthoDB" id="329835at2759"/>
<dbReference type="InterPro" id="IPR001227">
    <property type="entry name" value="Ac_transferase_dom_sf"/>
</dbReference>
<evidence type="ECO:0000256" key="3">
    <source>
        <dbReference type="ARBA" id="ARBA00022679"/>
    </source>
</evidence>
<keyword evidence="3 5" id="KW-0808">Transferase</keyword>
<dbReference type="GeneID" id="68354376"/>
<keyword evidence="8" id="KW-1185">Reference proteome</keyword>
<dbReference type="Proteomes" id="UP000824596">
    <property type="component" value="Unassembled WGS sequence"/>
</dbReference>
<dbReference type="PROSITE" id="PS52004">
    <property type="entry name" value="KS3_2"/>
    <property type="match status" value="1"/>
</dbReference>
<dbReference type="EMBL" id="JAIZPD010000005">
    <property type="protein sequence ID" value="KAH0962737.1"/>
    <property type="molecule type" value="Genomic_DNA"/>
</dbReference>
<dbReference type="GO" id="GO:0044550">
    <property type="term" value="P:secondary metabolite biosynthetic process"/>
    <property type="evidence" value="ECO:0007669"/>
    <property type="project" value="TreeGrafter"/>
</dbReference>
<dbReference type="GO" id="GO:0016491">
    <property type="term" value="F:oxidoreductase activity"/>
    <property type="evidence" value="ECO:0007669"/>
    <property type="project" value="UniProtKB-KW"/>
</dbReference>
<dbReference type="Pfam" id="PF02801">
    <property type="entry name" value="Ketoacyl-synt_C"/>
    <property type="match status" value="1"/>
</dbReference>
<dbReference type="InterPro" id="IPR014031">
    <property type="entry name" value="Ketoacyl_synth_C"/>
</dbReference>
<dbReference type="PANTHER" id="PTHR43775:SF29">
    <property type="entry name" value="ASPERFURANONE POLYKETIDE SYNTHASE AFOG-RELATED"/>
    <property type="match status" value="1"/>
</dbReference>
<evidence type="ECO:0000256" key="5">
    <source>
        <dbReference type="RuleBase" id="RU003694"/>
    </source>
</evidence>
<gene>
    <name evidence="7" type="ORF">HRG_05247</name>
</gene>
<organism evidence="7 8">
    <name type="scientific">Hirsutella rhossiliensis</name>
    <dbReference type="NCBI Taxonomy" id="111463"/>
    <lineage>
        <taxon>Eukaryota</taxon>
        <taxon>Fungi</taxon>
        <taxon>Dikarya</taxon>
        <taxon>Ascomycota</taxon>
        <taxon>Pezizomycotina</taxon>
        <taxon>Sordariomycetes</taxon>
        <taxon>Hypocreomycetidae</taxon>
        <taxon>Hypocreales</taxon>
        <taxon>Ophiocordycipitaceae</taxon>
        <taxon>Hirsutella</taxon>
    </lineage>
</organism>
<feature type="domain" description="Ketosynthase family 3 (KS3)" evidence="6">
    <location>
        <begin position="1"/>
        <end position="348"/>
    </location>
</feature>
<dbReference type="PANTHER" id="PTHR43775">
    <property type="entry name" value="FATTY ACID SYNTHASE"/>
    <property type="match status" value="1"/>
</dbReference>
<evidence type="ECO:0000313" key="7">
    <source>
        <dbReference type="EMBL" id="KAH0962737.1"/>
    </source>
</evidence>
<dbReference type="InterPro" id="IPR020841">
    <property type="entry name" value="PKS_Beta-ketoAc_synthase_dom"/>
</dbReference>
<dbReference type="Pfam" id="PF22621">
    <property type="entry name" value="CurL-like_PKS_C"/>
    <property type="match status" value="1"/>
</dbReference>
<dbReference type="GO" id="GO:0006633">
    <property type="term" value="P:fatty acid biosynthetic process"/>
    <property type="evidence" value="ECO:0007669"/>
    <property type="project" value="InterPro"/>
</dbReference>
<keyword evidence="1" id="KW-0596">Phosphopantetheine</keyword>